<dbReference type="AlphaFoldDB" id="D2I3I8"/>
<evidence type="ECO:0000313" key="3">
    <source>
        <dbReference type="EMBL" id="EFB21701.1"/>
    </source>
</evidence>
<evidence type="ECO:0000256" key="1">
    <source>
        <dbReference type="SAM" id="MobiDB-lite"/>
    </source>
</evidence>
<proteinExistence type="predicted"/>
<dbReference type="InParanoid" id="D2I3I8"/>
<organism evidence="3">
    <name type="scientific">Ailuropoda melanoleuca</name>
    <name type="common">Giant panda</name>
    <dbReference type="NCBI Taxonomy" id="9646"/>
    <lineage>
        <taxon>Eukaryota</taxon>
        <taxon>Metazoa</taxon>
        <taxon>Chordata</taxon>
        <taxon>Craniata</taxon>
        <taxon>Vertebrata</taxon>
        <taxon>Euteleostomi</taxon>
        <taxon>Mammalia</taxon>
        <taxon>Eutheria</taxon>
        <taxon>Laurasiatheria</taxon>
        <taxon>Carnivora</taxon>
        <taxon>Caniformia</taxon>
        <taxon>Ursidae</taxon>
        <taxon>Ailuropoda</taxon>
    </lineage>
</organism>
<feature type="transmembrane region" description="Helical" evidence="2">
    <location>
        <begin position="151"/>
        <end position="171"/>
    </location>
</feature>
<dbReference type="EMBL" id="GL194322">
    <property type="protein sequence ID" value="EFB21701.1"/>
    <property type="molecule type" value="Genomic_DNA"/>
</dbReference>
<sequence length="239" mass="25663">MTLHCAPSWGLSARAPGSRGGLSVCVRPPGSGSCAPGTQREPEENETLALEPRRPGKMQSLRPEQIRGLLEPERAKTLLPRESRTWEKRAASAKDWVAVEVGATSCDGDEKGLSPQEPGLAQDWNAAEGDEESEDSPGFVEWSKAPQQTTIVLVVCVLFLFLVLTGTPVMFHMAATLVAHTPTLPGRLGCTAGQAADTRNENRTAWGTHVAQIHVEDPLPWKRTAPARGGTNCVVSDPE</sequence>
<feature type="region of interest" description="Disordered" evidence="1">
    <location>
        <begin position="1"/>
        <end position="64"/>
    </location>
</feature>
<accession>D2I3I8</accession>
<gene>
    <name evidence="3" type="ORF">PANDA_020083</name>
</gene>
<evidence type="ECO:0008006" key="4">
    <source>
        <dbReference type="Google" id="ProtNLM"/>
    </source>
</evidence>
<protein>
    <recommendedName>
        <fullName evidence="4">Small integral membrane protein 17</fullName>
    </recommendedName>
</protein>
<keyword evidence="2" id="KW-1133">Transmembrane helix</keyword>
<keyword evidence="2" id="KW-0812">Transmembrane</keyword>
<evidence type="ECO:0000256" key="2">
    <source>
        <dbReference type="SAM" id="Phobius"/>
    </source>
</evidence>
<name>D2I3I8_AILME</name>
<keyword evidence="2" id="KW-0472">Membrane</keyword>
<reference evidence="3" key="1">
    <citation type="journal article" date="2010" name="Nature">
        <title>The sequence and de novo assembly of the giant panda genome.</title>
        <authorList>
            <person name="Li R."/>
            <person name="Fan W."/>
            <person name="Tian G."/>
            <person name="Zhu H."/>
            <person name="He L."/>
            <person name="Cai J."/>
            <person name="Huang Q."/>
            <person name="Cai Q."/>
            <person name="Li B."/>
            <person name="Bai Y."/>
            <person name="Zhang Z."/>
            <person name="Zhang Y."/>
            <person name="Wang W."/>
            <person name="Li J."/>
            <person name="Wei F."/>
            <person name="Li H."/>
            <person name="Jian M."/>
            <person name="Li J."/>
            <person name="Zhang Z."/>
            <person name="Nielsen R."/>
            <person name="Li D."/>
            <person name="Gu W."/>
            <person name="Yang Z."/>
            <person name="Xuan Z."/>
            <person name="Ryder O.A."/>
            <person name="Leung F.C."/>
            <person name="Zhou Y."/>
            <person name="Cao J."/>
            <person name="Sun X."/>
            <person name="Fu Y."/>
            <person name="Fang X."/>
            <person name="Guo X."/>
            <person name="Wang B."/>
            <person name="Hou R."/>
            <person name="Shen F."/>
            <person name="Mu B."/>
            <person name="Ni P."/>
            <person name="Lin R."/>
            <person name="Qian W."/>
            <person name="Wang G."/>
            <person name="Yu C."/>
            <person name="Nie W."/>
            <person name="Wang J."/>
            <person name="Wu Z."/>
            <person name="Liang H."/>
            <person name="Min J."/>
            <person name="Wu Q."/>
            <person name="Cheng S."/>
            <person name="Ruan J."/>
            <person name="Wang M."/>
            <person name="Shi Z."/>
            <person name="Wen M."/>
            <person name="Liu B."/>
            <person name="Ren X."/>
            <person name="Zheng H."/>
            <person name="Dong D."/>
            <person name="Cook K."/>
            <person name="Shan G."/>
            <person name="Zhang H."/>
            <person name="Kosiol C."/>
            <person name="Xie X."/>
            <person name="Lu Z."/>
            <person name="Zheng H."/>
            <person name="Li Y."/>
            <person name="Steiner C.C."/>
            <person name="Lam T.T."/>
            <person name="Lin S."/>
            <person name="Zhang Q."/>
            <person name="Li G."/>
            <person name="Tian J."/>
            <person name="Gong T."/>
            <person name="Liu H."/>
            <person name="Zhang D."/>
            <person name="Fang L."/>
            <person name="Ye C."/>
            <person name="Zhang J."/>
            <person name="Hu W."/>
            <person name="Xu A."/>
            <person name="Ren Y."/>
            <person name="Zhang G."/>
            <person name="Bruford M.W."/>
            <person name="Li Q."/>
            <person name="Ma L."/>
            <person name="Guo Y."/>
            <person name="An N."/>
            <person name="Hu Y."/>
            <person name="Zheng Y."/>
            <person name="Shi Y."/>
            <person name="Li Z."/>
            <person name="Liu Q."/>
            <person name="Chen Y."/>
            <person name="Zhao J."/>
            <person name="Qu N."/>
            <person name="Zhao S."/>
            <person name="Tian F."/>
            <person name="Wang X."/>
            <person name="Wang H."/>
            <person name="Xu L."/>
            <person name="Liu X."/>
            <person name="Vinar T."/>
            <person name="Wang Y."/>
            <person name="Lam T.W."/>
            <person name="Yiu S.M."/>
            <person name="Liu S."/>
            <person name="Zhang H."/>
            <person name="Li D."/>
            <person name="Huang Y."/>
            <person name="Wang X."/>
            <person name="Yang G."/>
            <person name="Jiang Z."/>
            <person name="Wang J."/>
            <person name="Qin N."/>
            <person name="Li L."/>
            <person name="Li J."/>
            <person name="Bolund L."/>
            <person name="Kristiansen K."/>
            <person name="Wong G.K."/>
            <person name="Olson M."/>
            <person name="Zhang X."/>
            <person name="Li S."/>
            <person name="Yang H."/>
            <person name="Wang J."/>
            <person name="Wang J."/>
        </authorList>
    </citation>
    <scope>NUCLEOTIDE SEQUENCE [LARGE SCALE GENOMIC DNA]</scope>
</reference>